<keyword evidence="1" id="KW-1133">Transmembrane helix</keyword>
<evidence type="ECO:0000313" key="3">
    <source>
        <dbReference type="Proteomes" id="UP001597187"/>
    </source>
</evidence>
<sequence length="71" mass="7929">MSESDDPNGLTGALRTVTPEYFGRPDVEMDVVGWSLFLGLVILLVPLLPFIVIVWLVSKLAERGERRLSDE</sequence>
<keyword evidence="1" id="KW-0812">Transmembrane</keyword>
<feature type="transmembrane region" description="Helical" evidence="1">
    <location>
        <begin position="31"/>
        <end position="57"/>
    </location>
</feature>
<gene>
    <name evidence="2" type="ORF">ACFSBT_07405</name>
</gene>
<keyword evidence="3" id="KW-1185">Reference proteome</keyword>
<keyword evidence="1" id="KW-0472">Membrane</keyword>
<dbReference type="Proteomes" id="UP001597187">
    <property type="component" value="Unassembled WGS sequence"/>
</dbReference>
<proteinExistence type="predicted"/>
<evidence type="ECO:0000313" key="2">
    <source>
        <dbReference type="EMBL" id="MFD1513099.1"/>
    </source>
</evidence>
<dbReference type="EMBL" id="JBHUDC010000003">
    <property type="protein sequence ID" value="MFD1513099.1"/>
    <property type="molecule type" value="Genomic_DNA"/>
</dbReference>
<dbReference type="Pfam" id="PF24379">
    <property type="entry name" value="DUF7535"/>
    <property type="match status" value="1"/>
</dbReference>
<name>A0ABD6ATZ5_9EURY</name>
<comment type="caution">
    <text evidence="2">The sequence shown here is derived from an EMBL/GenBank/DDBJ whole genome shotgun (WGS) entry which is preliminary data.</text>
</comment>
<dbReference type="AlphaFoldDB" id="A0ABD6ATZ5"/>
<dbReference type="RefSeq" id="WP_250873064.1">
    <property type="nucleotide sequence ID" value="NZ_JALXFV010000003.1"/>
</dbReference>
<protein>
    <submittedName>
        <fullName evidence="2">Uncharacterized protein</fullName>
    </submittedName>
</protein>
<evidence type="ECO:0000256" key="1">
    <source>
        <dbReference type="SAM" id="Phobius"/>
    </source>
</evidence>
<accession>A0ABD6ATZ5</accession>
<reference evidence="2 3" key="1">
    <citation type="journal article" date="2019" name="Int. J. Syst. Evol. Microbiol.">
        <title>The Global Catalogue of Microorganisms (GCM) 10K type strain sequencing project: providing services to taxonomists for standard genome sequencing and annotation.</title>
        <authorList>
            <consortium name="The Broad Institute Genomics Platform"/>
            <consortium name="The Broad Institute Genome Sequencing Center for Infectious Disease"/>
            <person name="Wu L."/>
            <person name="Ma J."/>
        </authorList>
    </citation>
    <scope>NUCLEOTIDE SEQUENCE [LARGE SCALE GENOMIC DNA]</scope>
    <source>
        <strain evidence="2 3">CGMCC 1.12563</strain>
    </source>
</reference>
<dbReference type="InterPro" id="IPR055957">
    <property type="entry name" value="DUF7535"/>
</dbReference>
<organism evidence="2 3">
    <name type="scientific">Halomarina rubra</name>
    <dbReference type="NCBI Taxonomy" id="2071873"/>
    <lineage>
        <taxon>Archaea</taxon>
        <taxon>Methanobacteriati</taxon>
        <taxon>Methanobacteriota</taxon>
        <taxon>Stenosarchaea group</taxon>
        <taxon>Halobacteria</taxon>
        <taxon>Halobacteriales</taxon>
        <taxon>Natronomonadaceae</taxon>
        <taxon>Halomarina</taxon>
    </lineage>
</organism>